<feature type="coiled-coil region" evidence="2">
    <location>
        <begin position="86"/>
        <end position="113"/>
    </location>
</feature>
<evidence type="ECO:0000256" key="1">
    <source>
        <dbReference type="ARBA" id="ARBA00023125"/>
    </source>
</evidence>
<name>A0A1G4PLB7_9BACL</name>
<gene>
    <name evidence="4" type="ORF">SAMN04487970_100347</name>
</gene>
<keyword evidence="2" id="KW-0175">Coiled coil</keyword>
<dbReference type="Gene3D" id="1.10.1660.10">
    <property type="match status" value="1"/>
</dbReference>
<dbReference type="OrthoDB" id="9773308at2"/>
<dbReference type="CDD" id="cd01107">
    <property type="entry name" value="HTH_BmrR"/>
    <property type="match status" value="1"/>
</dbReference>
<dbReference type="Pfam" id="PF06445">
    <property type="entry name" value="GyrI-like"/>
    <property type="match status" value="1"/>
</dbReference>
<protein>
    <submittedName>
        <fullName evidence="4">DNA-binding transcriptional regulator, MerR family</fullName>
    </submittedName>
</protein>
<dbReference type="InterPro" id="IPR011256">
    <property type="entry name" value="Reg_factor_effector_dom_sf"/>
</dbReference>
<dbReference type="GO" id="GO:0003700">
    <property type="term" value="F:DNA-binding transcription factor activity"/>
    <property type="evidence" value="ECO:0007669"/>
    <property type="project" value="InterPro"/>
</dbReference>
<dbReference type="EMBL" id="FMTT01000003">
    <property type="protein sequence ID" value="SCW33057.1"/>
    <property type="molecule type" value="Genomic_DNA"/>
</dbReference>
<dbReference type="GO" id="GO:0003677">
    <property type="term" value="F:DNA binding"/>
    <property type="evidence" value="ECO:0007669"/>
    <property type="project" value="UniProtKB-KW"/>
</dbReference>
<dbReference type="PANTHER" id="PTHR30204">
    <property type="entry name" value="REDOX-CYCLING DRUG-SENSING TRANSCRIPTIONAL ACTIVATOR SOXR"/>
    <property type="match status" value="1"/>
</dbReference>
<dbReference type="InterPro" id="IPR009061">
    <property type="entry name" value="DNA-bd_dom_put_sf"/>
</dbReference>
<evidence type="ECO:0000313" key="5">
    <source>
        <dbReference type="Proteomes" id="UP000198601"/>
    </source>
</evidence>
<dbReference type="SUPFAM" id="SSF46955">
    <property type="entry name" value="Putative DNA-binding domain"/>
    <property type="match status" value="1"/>
</dbReference>
<evidence type="ECO:0000313" key="4">
    <source>
        <dbReference type="EMBL" id="SCW33057.1"/>
    </source>
</evidence>
<accession>A0A1G4PLB7</accession>
<evidence type="ECO:0000256" key="2">
    <source>
        <dbReference type="SAM" id="Coils"/>
    </source>
</evidence>
<dbReference type="InterPro" id="IPR010499">
    <property type="entry name" value="AraC_E-bd"/>
</dbReference>
<dbReference type="InterPro" id="IPR047057">
    <property type="entry name" value="MerR_fam"/>
</dbReference>
<dbReference type="STRING" id="624147.SAMN04487970_100347"/>
<dbReference type="Gene3D" id="3.20.80.10">
    <property type="entry name" value="Regulatory factor, effector binding domain"/>
    <property type="match status" value="1"/>
</dbReference>
<feature type="domain" description="HTH merR-type" evidence="3">
    <location>
        <begin position="1"/>
        <end position="71"/>
    </location>
</feature>
<organism evidence="4 5">
    <name type="scientific">Paenibacillus tianmuensis</name>
    <dbReference type="NCBI Taxonomy" id="624147"/>
    <lineage>
        <taxon>Bacteria</taxon>
        <taxon>Bacillati</taxon>
        <taxon>Bacillota</taxon>
        <taxon>Bacilli</taxon>
        <taxon>Bacillales</taxon>
        <taxon>Paenibacillaceae</taxon>
        <taxon>Paenibacillus</taxon>
    </lineage>
</organism>
<evidence type="ECO:0000259" key="3">
    <source>
        <dbReference type="PROSITE" id="PS50937"/>
    </source>
</evidence>
<dbReference type="Pfam" id="PF13411">
    <property type="entry name" value="MerR_1"/>
    <property type="match status" value="1"/>
</dbReference>
<dbReference type="PANTHER" id="PTHR30204:SF97">
    <property type="entry name" value="MERR FAMILY REGULATORY PROTEIN"/>
    <property type="match status" value="1"/>
</dbReference>
<dbReference type="SMART" id="SM00422">
    <property type="entry name" value="HTH_MERR"/>
    <property type="match status" value="1"/>
</dbReference>
<sequence>MFKISEFSRLSRIPLQTLRYYDQIGILKPAKTDTATGYRYYSAEQLLEINRIIIFKELGFTLQQIAHLLKEEISAEQIRGMLRLKESEIEQQLDRERIKLARVQERMKIVEREGKMDKEQEIVIKHVDAMRLMTHASTGVVEDIPQLFHIFEQQLDSRARASLSGPQTLLWNAAGSAEHAFELEAGYAIKTNDQRLPEHLNLRILPAATMATLLFRSDSSFSETACVDLAAWIERNHYRIRSDQPGREIYVPLAGEPGTRLIEIQIPIEEGAEQL</sequence>
<proteinExistence type="predicted"/>
<dbReference type="SUPFAM" id="SSF55136">
    <property type="entry name" value="Probable bacterial effector-binding domain"/>
    <property type="match status" value="1"/>
</dbReference>
<dbReference type="AlphaFoldDB" id="A0A1G4PLB7"/>
<dbReference type="Proteomes" id="UP000198601">
    <property type="component" value="Unassembled WGS sequence"/>
</dbReference>
<reference evidence="5" key="1">
    <citation type="submission" date="2016-10" db="EMBL/GenBank/DDBJ databases">
        <authorList>
            <person name="Varghese N."/>
            <person name="Submissions S."/>
        </authorList>
    </citation>
    <scope>NUCLEOTIDE SEQUENCE [LARGE SCALE GENOMIC DNA]</scope>
    <source>
        <strain evidence="5">CGMCC 1.8946</strain>
    </source>
</reference>
<dbReference type="SMART" id="SM00871">
    <property type="entry name" value="AraC_E_bind"/>
    <property type="match status" value="1"/>
</dbReference>
<keyword evidence="1 4" id="KW-0238">DNA-binding</keyword>
<dbReference type="InterPro" id="IPR000551">
    <property type="entry name" value="MerR-type_HTH_dom"/>
</dbReference>
<keyword evidence="5" id="KW-1185">Reference proteome</keyword>
<dbReference type="RefSeq" id="WP_090666703.1">
    <property type="nucleotide sequence ID" value="NZ_FMTT01000003.1"/>
</dbReference>
<dbReference type="PROSITE" id="PS50937">
    <property type="entry name" value="HTH_MERR_2"/>
    <property type="match status" value="1"/>
</dbReference>
<dbReference type="InterPro" id="IPR029442">
    <property type="entry name" value="GyrI-like"/>
</dbReference>